<organism evidence="4">
    <name type="scientific">Planktothrix agardhii</name>
    <name type="common">Oscillatoria agardhii</name>
    <dbReference type="NCBI Taxonomy" id="1160"/>
    <lineage>
        <taxon>Bacteria</taxon>
        <taxon>Bacillati</taxon>
        <taxon>Cyanobacteriota</taxon>
        <taxon>Cyanophyceae</taxon>
        <taxon>Oscillatoriophycideae</taxon>
        <taxon>Oscillatoriales</taxon>
        <taxon>Microcoleaceae</taxon>
        <taxon>Planktothrix</taxon>
    </lineage>
</organism>
<accession>A0A1J1JKE2</accession>
<dbReference type="AlphaFoldDB" id="A0A1J1JKE2"/>
<keyword evidence="2" id="KW-1133">Transmembrane helix</keyword>
<protein>
    <submittedName>
        <fullName evidence="3">Membrane protein</fullName>
    </submittedName>
</protein>
<keyword evidence="2" id="KW-0812">Transmembrane</keyword>
<sequence>MSEIAVLSLMVSSLGIDAVLLANWLCSIQINVELEQEEEETLTRYDSEDIKQMRAKSVQSNGYSNPESPEPLVKEWEYKIVRASQDVFRNPTVFKRLCQEEAETGWILVEKLDDRRVRFKRLRRLETQENPYQIKQDPYRSTYGKSNNLGSWLTVLAFITAIILPAYLGFSLVAMSFNKSEQNSPTTLSSPEPEVPPTSRQN</sequence>
<dbReference type="EMBL" id="LR882963">
    <property type="protein sequence ID" value="CAD5916068.1"/>
    <property type="molecule type" value="Genomic_DNA"/>
</dbReference>
<evidence type="ECO:0000256" key="2">
    <source>
        <dbReference type="SAM" id="Phobius"/>
    </source>
</evidence>
<keyword evidence="2" id="KW-0472">Membrane</keyword>
<feature type="transmembrane region" description="Helical" evidence="2">
    <location>
        <begin position="149"/>
        <end position="170"/>
    </location>
</feature>
<dbReference type="GeneID" id="77290081"/>
<reference evidence="3" key="2">
    <citation type="submission" date="2020-09" db="EMBL/GenBank/DDBJ databases">
        <authorList>
            <person name="Blom J."/>
        </authorList>
    </citation>
    <scope>NUCLEOTIDE SEQUENCE</scope>
    <source>
        <strain evidence="3">No.66</strain>
    </source>
</reference>
<dbReference type="Proteomes" id="UP001153761">
    <property type="component" value="Chromosome"/>
</dbReference>
<feature type="compositionally biased region" description="Polar residues" evidence="1">
    <location>
        <begin position="181"/>
        <end position="190"/>
    </location>
</feature>
<reference evidence="4" key="1">
    <citation type="submission" date="2015-09" db="EMBL/GenBank/DDBJ databases">
        <authorList>
            <person name="Jackson K.R."/>
            <person name="Lunt B.L."/>
            <person name="Fisher J.N.B."/>
            <person name="Gardner A.V."/>
            <person name="Bailey M.E."/>
            <person name="Deus L.M."/>
            <person name="Earl A.S."/>
            <person name="Gibby P.D."/>
            <person name="Hartmann K.A."/>
            <person name="Liu J.E."/>
            <person name="Manci A.M."/>
            <person name="Nielsen D.A."/>
            <person name="Solomon M.B."/>
            <person name="Breakwell D.P."/>
            <person name="Burnett S.H."/>
            <person name="Grose J.H."/>
        </authorList>
    </citation>
    <scope>NUCLEOTIDE SEQUENCE</scope>
    <source>
        <strain evidence="4">7805</strain>
    </source>
</reference>
<feature type="region of interest" description="Disordered" evidence="1">
    <location>
        <begin position="181"/>
        <end position="202"/>
    </location>
</feature>
<proteinExistence type="predicted"/>
<evidence type="ECO:0000313" key="3">
    <source>
        <dbReference type="EMBL" id="CAD5916068.1"/>
    </source>
</evidence>
<evidence type="ECO:0000313" key="4">
    <source>
        <dbReference type="EMBL" id="CUM61906.1"/>
    </source>
</evidence>
<dbReference type="EMBL" id="LO018304">
    <property type="protein sequence ID" value="CUM61906.1"/>
    <property type="molecule type" value="Genomic_DNA"/>
</dbReference>
<gene>
    <name evidence="3" type="primary">NC126_4209</name>
    <name evidence="3" type="ORF">PANO66_00370</name>
    <name evidence="4" type="ORF">PLAM_3940</name>
</gene>
<dbReference type="RefSeq" id="WP_042156100.1">
    <property type="nucleotide sequence ID" value="NZ_JBAVBW010000156.1"/>
</dbReference>
<name>A0A1J1JKE2_PLAAG</name>
<evidence type="ECO:0000256" key="1">
    <source>
        <dbReference type="SAM" id="MobiDB-lite"/>
    </source>
</evidence>